<dbReference type="InterPro" id="IPR058248">
    <property type="entry name" value="Lxx211020-like"/>
</dbReference>
<evidence type="ECO:0000313" key="2">
    <source>
        <dbReference type="EMBL" id="AWT26088.1"/>
    </source>
</evidence>
<dbReference type="Gene3D" id="2.60.40.1890">
    <property type="entry name" value="PCu(A)C copper chaperone"/>
    <property type="match status" value="1"/>
</dbReference>
<dbReference type="PANTHER" id="PTHR36302">
    <property type="entry name" value="BLR7088 PROTEIN"/>
    <property type="match status" value="1"/>
</dbReference>
<feature type="region of interest" description="Disordered" evidence="1">
    <location>
        <begin position="189"/>
        <end position="226"/>
    </location>
</feature>
<name>A0A2Z3YNT0_9CORY</name>
<reference evidence="3" key="1">
    <citation type="submission" date="2017-11" db="EMBL/GenBank/DDBJ databases">
        <title>Otitis media/interna in a cat caused by the recently described species Corynebacterium provencense.</title>
        <authorList>
            <person name="Kittl S."/>
            <person name="Brodard I."/>
            <person name="Rychener L."/>
            <person name="Jores J."/>
            <person name="Roosje P."/>
            <person name="Gobeli Brawand S."/>
        </authorList>
    </citation>
    <scope>NUCLEOTIDE SEQUENCE [LARGE SCALE GENOMIC DNA]</scope>
    <source>
        <strain evidence="3">17KM38</strain>
    </source>
</reference>
<keyword evidence="3" id="KW-1185">Reference proteome</keyword>
<dbReference type="EMBL" id="CP024988">
    <property type="protein sequence ID" value="AWT26088.1"/>
    <property type="molecule type" value="Genomic_DNA"/>
</dbReference>
<feature type="compositionally biased region" description="Basic and acidic residues" evidence="1">
    <location>
        <begin position="216"/>
        <end position="226"/>
    </location>
</feature>
<dbReference type="SUPFAM" id="SSF110087">
    <property type="entry name" value="DR1885-like metal-binding protein"/>
    <property type="match status" value="1"/>
</dbReference>
<organism evidence="2 3">
    <name type="scientific">Corynebacterium provencense</name>
    <dbReference type="NCBI Taxonomy" id="1737425"/>
    <lineage>
        <taxon>Bacteria</taxon>
        <taxon>Bacillati</taxon>
        <taxon>Actinomycetota</taxon>
        <taxon>Actinomycetes</taxon>
        <taxon>Mycobacteriales</taxon>
        <taxon>Corynebacteriaceae</taxon>
        <taxon>Corynebacterium</taxon>
    </lineage>
</organism>
<dbReference type="KEGG" id="cpre:Csp1_12950"/>
<evidence type="ECO:0000256" key="1">
    <source>
        <dbReference type="SAM" id="MobiDB-lite"/>
    </source>
</evidence>
<dbReference type="Proteomes" id="UP000247696">
    <property type="component" value="Chromosome"/>
</dbReference>
<protein>
    <recommendedName>
        <fullName evidence="4">Copper chaperone PCu(A)C</fullName>
    </recommendedName>
</protein>
<sequence>MTSELNFPASTVLRRAAALGAAGVLALGLAACGSDDSGADATTSAAAASEAASTSASGARSEDASQEDALTLVDGYVAAKTADKDMTAVFGELTNSTDKDIHLTKVTGDLDAVYQYHEVVDGVMRETADGLTIPANSSMTLEPGGHHIMIMENHDDIAAGDQLTLTLTAEDGAIYTLADIPVRVQQSGHEDYGTDGMDMGDMDGMDGTESSGAAHETGHADDSGQH</sequence>
<dbReference type="AlphaFoldDB" id="A0A2Z3YNT0"/>
<evidence type="ECO:0000313" key="3">
    <source>
        <dbReference type="Proteomes" id="UP000247696"/>
    </source>
</evidence>
<dbReference type="PANTHER" id="PTHR36302:SF1">
    <property type="entry name" value="COPPER CHAPERONE PCU(A)C"/>
    <property type="match status" value="1"/>
</dbReference>
<dbReference type="Pfam" id="PF04314">
    <property type="entry name" value="PCuAC"/>
    <property type="match status" value="1"/>
</dbReference>
<dbReference type="InterPro" id="IPR007410">
    <property type="entry name" value="LpqE-like"/>
</dbReference>
<dbReference type="OrthoDB" id="9796962at2"/>
<proteinExistence type="predicted"/>
<accession>A0A2Z3YNT0</accession>
<dbReference type="InterPro" id="IPR036182">
    <property type="entry name" value="PCuAC_sf"/>
</dbReference>
<gene>
    <name evidence="2" type="ORF">Csp1_12950</name>
</gene>
<evidence type="ECO:0008006" key="4">
    <source>
        <dbReference type="Google" id="ProtNLM"/>
    </source>
</evidence>
<dbReference type="STRING" id="1737425.GCA_900049755_02395"/>
<dbReference type="RefSeq" id="WP_110481365.1">
    <property type="nucleotide sequence ID" value="NZ_CP024988.1"/>
</dbReference>